<accession>A0ABD0NJN6</accession>
<dbReference type="EMBL" id="JAMKFB020000022">
    <property type="protein sequence ID" value="KAL0161545.1"/>
    <property type="molecule type" value="Genomic_DNA"/>
</dbReference>
<proteinExistence type="predicted"/>
<keyword evidence="1" id="KW-0732">Signal</keyword>
<feature type="non-terminal residue" evidence="2">
    <location>
        <position position="1"/>
    </location>
</feature>
<keyword evidence="3" id="KW-1185">Reference proteome</keyword>
<reference evidence="2 3" key="1">
    <citation type="submission" date="2024-05" db="EMBL/GenBank/DDBJ databases">
        <title>Genome sequencing and assembly of Indian major carp, Cirrhinus mrigala (Hamilton, 1822).</title>
        <authorList>
            <person name="Mohindra V."/>
            <person name="Chowdhury L.M."/>
            <person name="Lal K."/>
            <person name="Jena J.K."/>
        </authorList>
    </citation>
    <scope>NUCLEOTIDE SEQUENCE [LARGE SCALE GENOMIC DNA]</scope>
    <source>
        <strain evidence="2">CM1030</strain>
        <tissue evidence="2">Blood</tissue>
    </source>
</reference>
<comment type="caution">
    <text evidence="2">The sequence shown here is derived from an EMBL/GenBank/DDBJ whole genome shotgun (WGS) entry which is preliminary data.</text>
</comment>
<dbReference type="Proteomes" id="UP001529510">
    <property type="component" value="Unassembled WGS sequence"/>
</dbReference>
<evidence type="ECO:0000256" key="1">
    <source>
        <dbReference type="SAM" id="SignalP"/>
    </source>
</evidence>
<gene>
    <name evidence="2" type="ORF">M9458_045270</name>
</gene>
<feature type="signal peptide" evidence="1">
    <location>
        <begin position="1"/>
        <end position="21"/>
    </location>
</feature>
<feature type="non-terminal residue" evidence="2">
    <location>
        <position position="67"/>
    </location>
</feature>
<organism evidence="2 3">
    <name type="scientific">Cirrhinus mrigala</name>
    <name type="common">Mrigala</name>
    <dbReference type="NCBI Taxonomy" id="683832"/>
    <lineage>
        <taxon>Eukaryota</taxon>
        <taxon>Metazoa</taxon>
        <taxon>Chordata</taxon>
        <taxon>Craniata</taxon>
        <taxon>Vertebrata</taxon>
        <taxon>Euteleostomi</taxon>
        <taxon>Actinopterygii</taxon>
        <taxon>Neopterygii</taxon>
        <taxon>Teleostei</taxon>
        <taxon>Ostariophysi</taxon>
        <taxon>Cypriniformes</taxon>
        <taxon>Cyprinidae</taxon>
        <taxon>Labeoninae</taxon>
        <taxon>Labeonini</taxon>
        <taxon>Cirrhinus</taxon>
    </lineage>
</organism>
<dbReference type="AlphaFoldDB" id="A0ABD0NJN6"/>
<protein>
    <submittedName>
        <fullName evidence="2">Uncharacterized protein</fullName>
    </submittedName>
</protein>
<feature type="chain" id="PRO_5044753029" evidence="1">
    <location>
        <begin position="22"/>
        <end position="67"/>
    </location>
</feature>
<name>A0ABD0NJN6_CIRMR</name>
<evidence type="ECO:0000313" key="3">
    <source>
        <dbReference type="Proteomes" id="UP001529510"/>
    </source>
</evidence>
<sequence length="67" mass="7566">ALLTILTSALSFVIRLMKSEGATTSLDLLRGRGVTFDSIVTDRHPQVQKFLREANITQYYDVSHIEK</sequence>
<evidence type="ECO:0000313" key="2">
    <source>
        <dbReference type="EMBL" id="KAL0161545.1"/>
    </source>
</evidence>